<name>A0A330L4V4_9BACT</name>
<keyword evidence="13" id="KW-1185">Reference proteome</keyword>
<gene>
    <name evidence="12" type="primary">holA</name>
    <name evidence="12" type="ORF">NITLEN_20357</name>
</gene>
<dbReference type="RefSeq" id="WP_121989062.1">
    <property type="nucleotide sequence ID" value="NZ_OUNR01000012.1"/>
</dbReference>
<evidence type="ECO:0000259" key="10">
    <source>
        <dbReference type="Pfam" id="PF06144"/>
    </source>
</evidence>
<evidence type="ECO:0000256" key="1">
    <source>
        <dbReference type="ARBA" id="ARBA00012417"/>
    </source>
</evidence>
<dbReference type="Proteomes" id="UP000248168">
    <property type="component" value="Unassembled WGS sequence"/>
</dbReference>
<dbReference type="OrthoDB" id="9769782at2"/>
<feature type="region of interest" description="Disordered" evidence="9">
    <location>
        <begin position="336"/>
        <end position="369"/>
    </location>
</feature>
<evidence type="ECO:0000256" key="7">
    <source>
        <dbReference type="ARBA" id="ARBA00034754"/>
    </source>
</evidence>
<dbReference type="InterPro" id="IPR010372">
    <property type="entry name" value="DNA_pol3_delta_N"/>
</dbReference>
<dbReference type="InParanoid" id="A0A330L4V4"/>
<organism evidence="12 13">
    <name type="scientific">Nitrospira lenta</name>
    <dbReference type="NCBI Taxonomy" id="1436998"/>
    <lineage>
        <taxon>Bacteria</taxon>
        <taxon>Pseudomonadati</taxon>
        <taxon>Nitrospirota</taxon>
        <taxon>Nitrospiria</taxon>
        <taxon>Nitrospirales</taxon>
        <taxon>Nitrospiraceae</taxon>
        <taxon>Nitrospira</taxon>
    </lineage>
</organism>
<dbReference type="EC" id="2.7.7.7" evidence="1"/>
<evidence type="ECO:0000256" key="3">
    <source>
        <dbReference type="ARBA" id="ARBA00022679"/>
    </source>
</evidence>
<evidence type="ECO:0000313" key="12">
    <source>
        <dbReference type="EMBL" id="SPP64717.1"/>
    </source>
</evidence>
<evidence type="ECO:0000256" key="8">
    <source>
        <dbReference type="ARBA" id="ARBA00049244"/>
    </source>
</evidence>
<keyword evidence="4 12" id="KW-0548">Nucleotidyltransferase</keyword>
<dbReference type="InterPro" id="IPR005790">
    <property type="entry name" value="DNA_polIII_delta"/>
</dbReference>
<dbReference type="GO" id="GO:0003677">
    <property type="term" value="F:DNA binding"/>
    <property type="evidence" value="ECO:0007669"/>
    <property type="project" value="InterPro"/>
</dbReference>
<keyword evidence="6" id="KW-0239">DNA-directed DNA polymerase</keyword>
<feature type="compositionally biased region" description="Polar residues" evidence="9">
    <location>
        <begin position="357"/>
        <end position="369"/>
    </location>
</feature>
<dbReference type="InterPro" id="IPR008921">
    <property type="entry name" value="DNA_pol3_clamp-load_cplx_C"/>
</dbReference>
<evidence type="ECO:0000313" key="13">
    <source>
        <dbReference type="Proteomes" id="UP000248168"/>
    </source>
</evidence>
<proteinExistence type="inferred from homology"/>
<dbReference type="Pfam" id="PF06144">
    <property type="entry name" value="DNA_pol3_delta"/>
    <property type="match status" value="1"/>
</dbReference>
<protein>
    <recommendedName>
        <fullName evidence="2">DNA polymerase III subunit delta</fullName>
        <ecNumber evidence="1">2.7.7.7</ecNumber>
    </recommendedName>
</protein>
<sequence>MGTALSPLQLSAALRQSPPAPVYLVVGEEDLLRDEAVATLKTALLGEGGDFNFDVFYGDEAAGSDILTCALEVPVFAECRVVLVKGAEKISAREAEVLLPYLAAPVQATTVIFVSTKLDGRLKFSQALARAAVTVDCSPLREMHLGPWISRDAQRLGLRLDEKAVEVLKETSGGSLYAVRRELEKLAAYITTDRMATVADVYQLRGVEPGASVFDLTMAIAEGQRGRVLSILARNLEAGEAPLRILGSLAWQYRRIWKMKELLREGGREGEAARTLRMDPMQVKTFLGRLSDAHVRDALRWFWEADGQLKGGSAGQPRMTMERVLLRLCRSVQQAHVTPPHRPPAPTGRGSARVVSNVRTITSGNRTGR</sequence>
<dbReference type="NCBIfam" id="TIGR01128">
    <property type="entry name" value="holA"/>
    <property type="match status" value="1"/>
</dbReference>
<dbReference type="GO" id="GO:0003887">
    <property type="term" value="F:DNA-directed DNA polymerase activity"/>
    <property type="evidence" value="ECO:0007669"/>
    <property type="project" value="UniProtKB-KW"/>
</dbReference>
<comment type="catalytic activity">
    <reaction evidence="8">
        <text>DNA(n) + a 2'-deoxyribonucleoside 5'-triphosphate = DNA(n+1) + diphosphate</text>
        <dbReference type="Rhea" id="RHEA:22508"/>
        <dbReference type="Rhea" id="RHEA-COMP:17339"/>
        <dbReference type="Rhea" id="RHEA-COMP:17340"/>
        <dbReference type="ChEBI" id="CHEBI:33019"/>
        <dbReference type="ChEBI" id="CHEBI:61560"/>
        <dbReference type="ChEBI" id="CHEBI:173112"/>
        <dbReference type="EC" id="2.7.7.7"/>
    </reaction>
</comment>
<reference evidence="13" key="1">
    <citation type="submission" date="2018-04" db="EMBL/GenBank/DDBJ databases">
        <authorList>
            <person name="Lucker S."/>
            <person name="Sakoula D."/>
        </authorList>
    </citation>
    <scope>NUCLEOTIDE SEQUENCE [LARGE SCALE GENOMIC DNA]</scope>
</reference>
<dbReference type="GO" id="GO:0009360">
    <property type="term" value="C:DNA polymerase III complex"/>
    <property type="evidence" value="ECO:0007669"/>
    <property type="project" value="InterPro"/>
</dbReference>
<dbReference type="Gene3D" id="1.20.272.10">
    <property type="match status" value="1"/>
</dbReference>
<dbReference type="SUPFAM" id="SSF48019">
    <property type="entry name" value="post-AAA+ oligomerization domain-like"/>
    <property type="match status" value="1"/>
</dbReference>
<evidence type="ECO:0000256" key="9">
    <source>
        <dbReference type="SAM" id="MobiDB-lite"/>
    </source>
</evidence>
<dbReference type="Gene3D" id="1.10.8.60">
    <property type="match status" value="1"/>
</dbReference>
<accession>A0A330L4V4</accession>
<evidence type="ECO:0000256" key="5">
    <source>
        <dbReference type="ARBA" id="ARBA00022705"/>
    </source>
</evidence>
<dbReference type="SUPFAM" id="SSF52540">
    <property type="entry name" value="P-loop containing nucleoside triphosphate hydrolases"/>
    <property type="match status" value="1"/>
</dbReference>
<evidence type="ECO:0000259" key="11">
    <source>
        <dbReference type="Pfam" id="PF21694"/>
    </source>
</evidence>
<feature type="domain" description="DNA polymerase III delta subunit-like C-terminal" evidence="11">
    <location>
        <begin position="212"/>
        <end position="327"/>
    </location>
</feature>
<dbReference type="InterPro" id="IPR027417">
    <property type="entry name" value="P-loop_NTPase"/>
</dbReference>
<comment type="similarity">
    <text evidence="7">Belongs to the DNA polymerase HolA subunit family.</text>
</comment>
<evidence type="ECO:0000256" key="6">
    <source>
        <dbReference type="ARBA" id="ARBA00022932"/>
    </source>
</evidence>
<feature type="domain" description="DNA polymerase III delta N-terminal" evidence="10">
    <location>
        <begin position="23"/>
        <end position="137"/>
    </location>
</feature>
<dbReference type="PANTHER" id="PTHR34388:SF1">
    <property type="entry name" value="DNA POLYMERASE III SUBUNIT DELTA"/>
    <property type="match status" value="1"/>
</dbReference>
<dbReference type="Pfam" id="PF21694">
    <property type="entry name" value="DNA_pol3_delta_C"/>
    <property type="match status" value="1"/>
</dbReference>
<evidence type="ECO:0000256" key="2">
    <source>
        <dbReference type="ARBA" id="ARBA00017703"/>
    </source>
</evidence>
<dbReference type="EMBL" id="OUNR01000012">
    <property type="protein sequence ID" value="SPP64717.1"/>
    <property type="molecule type" value="Genomic_DNA"/>
</dbReference>
<evidence type="ECO:0000256" key="4">
    <source>
        <dbReference type="ARBA" id="ARBA00022695"/>
    </source>
</evidence>
<dbReference type="InterPro" id="IPR048466">
    <property type="entry name" value="DNA_pol3_delta-like_C"/>
</dbReference>
<dbReference type="PANTHER" id="PTHR34388">
    <property type="entry name" value="DNA POLYMERASE III SUBUNIT DELTA"/>
    <property type="match status" value="1"/>
</dbReference>
<keyword evidence="5" id="KW-0235">DNA replication</keyword>
<dbReference type="GO" id="GO:0006261">
    <property type="term" value="P:DNA-templated DNA replication"/>
    <property type="evidence" value="ECO:0007669"/>
    <property type="project" value="TreeGrafter"/>
</dbReference>
<dbReference type="Gene3D" id="3.40.50.300">
    <property type="entry name" value="P-loop containing nucleotide triphosphate hydrolases"/>
    <property type="match status" value="1"/>
</dbReference>
<keyword evidence="3 12" id="KW-0808">Transferase</keyword>
<dbReference type="AlphaFoldDB" id="A0A330L4V4"/>